<dbReference type="OrthoDB" id="9779207at2"/>
<dbReference type="CDD" id="cd05008">
    <property type="entry name" value="SIS_GlmS_GlmD_1"/>
    <property type="match status" value="1"/>
</dbReference>
<evidence type="ECO:0000256" key="1">
    <source>
        <dbReference type="ARBA" id="ARBA00022737"/>
    </source>
</evidence>
<dbReference type="GO" id="GO:0097367">
    <property type="term" value="F:carbohydrate derivative binding"/>
    <property type="evidence" value="ECO:0007669"/>
    <property type="project" value="InterPro"/>
</dbReference>
<dbReference type="STRING" id="1120990.SAMN03080614_10703"/>
<gene>
    <name evidence="3" type="ORF">SAMN03080614_10703</name>
</gene>
<protein>
    <submittedName>
        <fullName evidence="3">SIS domain-containing protein</fullName>
    </submittedName>
</protein>
<dbReference type="GO" id="GO:0004360">
    <property type="term" value="F:glutamine-fructose-6-phosphate transaminase (isomerizing) activity"/>
    <property type="evidence" value="ECO:0007669"/>
    <property type="project" value="TreeGrafter"/>
</dbReference>
<dbReference type="InterPro" id="IPR046348">
    <property type="entry name" value="SIS_dom_sf"/>
</dbReference>
<dbReference type="GO" id="GO:0006047">
    <property type="term" value="P:UDP-N-acetylglucosamine metabolic process"/>
    <property type="evidence" value="ECO:0007669"/>
    <property type="project" value="TreeGrafter"/>
</dbReference>
<dbReference type="Proteomes" id="UP000243819">
    <property type="component" value="Unassembled WGS sequence"/>
</dbReference>
<sequence length="355" mass="40884">MSDMYIYIKQQGKVLKNIIENRKKFFELVVNQFKEVKVDSIIVVGSGSSYNAIMASKHFLQKILGIEVKIHFPYSFNCYEQVFSNNSLIIGISQTGSSTETVNALIKARGKGAHTLAITAYKDAYLAEVADKTLILACGDENSEFKTKGYTSTILTLLLIALEVGLSEQKISKDKYDEYIQELLRITDTYDKLIDKAIDWYTLNKNEFLEMDNTTVIGVGPNYGTALEASIKLIETNYFMSSSYELEEYLHGPNMALGDRSYIFYLLGEGKYHKKMEKLYKYTKNLTDYVYVIRNGENIGDRRSFSFNFTEYEDFSPLQYIVPFQILCYNRAEDLNFDLSKVRYPDFQCHMAIRK</sequence>
<dbReference type="InterPro" id="IPR001347">
    <property type="entry name" value="SIS_dom"/>
</dbReference>
<dbReference type="GO" id="GO:0006487">
    <property type="term" value="P:protein N-linked glycosylation"/>
    <property type="evidence" value="ECO:0007669"/>
    <property type="project" value="TreeGrafter"/>
</dbReference>
<dbReference type="AlphaFoldDB" id="A0A1I0CE49"/>
<keyword evidence="1" id="KW-0677">Repeat</keyword>
<organism evidence="3 4">
    <name type="scientific">Anaerobranca gottschalkii DSM 13577</name>
    <dbReference type="NCBI Taxonomy" id="1120990"/>
    <lineage>
        <taxon>Bacteria</taxon>
        <taxon>Bacillati</taxon>
        <taxon>Bacillota</taxon>
        <taxon>Clostridia</taxon>
        <taxon>Eubacteriales</taxon>
        <taxon>Proteinivoracaceae</taxon>
        <taxon>Anaerobranca</taxon>
    </lineage>
</organism>
<dbReference type="SUPFAM" id="SSF53697">
    <property type="entry name" value="SIS domain"/>
    <property type="match status" value="1"/>
</dbReference>
<proteinExistence type="predicted"/>
<dbReference type="InterPro" id="IPR035466">
    <property type="entry name" value="GlmS/AgaS_SIS"/>
</dbReference>
<dbReference type="PANTHER" id="PTHR10937:SF17">
    <property type="entry name" value="GLUCOSAMINE-FRUCTOSE-6-PHOSPHATE AMINOTRANSFERASE"/>
    <property type="match status" value="1"/>
</dbReference>
<feature type="domain" description="SIS" evidence="2">
    <location>
        <begin position="29"/>
        <end position="172"/>
    </location>
</feature>
<name>A0A1I0CE49_9FIRM</name>
<dbReference type="PROSITE" id="PS51464">
    <property type="entry name" value="SIS"/>
    <property type="match status" value="1"/>
</dbReference>
<dbReference type="EMBL" id="FOIF01000070">
    <property type="protein sequence ID" value="SET17848.1"/>
    <property type="molecule type" value="Genomic_DNA"/>
</dbReference>
<evidence type="ECO:0000313" key="3">
    <source>
        <dbReference type="EMBL" id="SET17848.1"/>
    </source>
</evidence>
<reference evidence="4" key="1">
    <citation type="submission" date="2016-10" db="EMBL/GenBank/DDBJ databases">
        <authorList>
            <person name="Varghese N."/>
            <person name="Submissions S."/>
        </authorList>
    </citation>
    <scope>NUCLEOTIDE SEQUENCE [LARGE SCALE GENOMIC DNA]</scope>
    <source>
        <strain evidence="4">DSM 13577</strain>
    </source>
</reference>
<dbReference type="Pfam" id="PF01380">
    <property type="entry name" value="SIS"/>
    <property type="match status" value="1"/>
</dbReference>
<dbReference type="GO" id="GO:0006002">
    <property type="term" value="P:fructose 6-phosphate metabolic process"/>
    <property type="evidence" value="ECO:0007669"/>
    <property type="project" value="TreeGrafter"/>
</dbReference>
<dbReference type="PANTHER" id="PTHR10937">
    <property type="entry name" value="GLUCOSAMINE--FRUCTOSE-6-PHOSPHATE AMINOTRANSFERASE, ISOMERIZING"/>
    <property type="match status" value="1"/>
</dbReference>
<evidence type="ECO:0000259" key="2">
    <source>
        <dbReference type="PROSITE" id="PS51464"/>
    </source>
</evidence>
<accession>A0A1I0CE49</accession>
<dbReference type="CDD" id="cd05009">
    <property type="entry name" value="SIS_GlmS_GlmD_2"/>
    <property type="match status" value="1"/>
</dbReference>
<dbReference type="InterPro" id="IPR035490">
    <property type="entry name" value="GlmS/FrlB_SIS"/>
</dbReference>
<keyword evidence="4" id="KW-1185">Reference proteome</keyword>
<evidence type="ECO:0000313" key="4">
    <source>
        <dbReference type="Proteomes" id="UP000243819"/>
    </source>
</evidence>
<dbReference type="Gene3D" id="3.40.50.10490">
    <property type="entry name" value="Glucose-6-phosphate isomerase like protein, domain 1"/>
    <property type="match status" value="2"/>
</dbReference>